<gene>
    <name evidence="1" type="ordered locus">Spirs_2810</name>
</gene>
<evidence type="ECO:0000313" key="2">
    <source>
        <dbReference type="Proteomes" id="UP000002318"/>
    </source>
</evidence>
<dbReference type="OrthoDB" id="5438497at2"/>
<keyword evidence="2" id="KW-1185">Reference proteome</keyword>
<evidence type="ECO:0000313" key="1">
    <source>
        <dbReference type="EMBL" id="ADK81913.1"/>
    </source>
</evidence>
<organism evidence="1 2">
    <name type="scientific">Sediminispirochaeta smaragdinae (strain DSM 11293 / JCM 15392 / SEBR 4228)</name>
    <name type="common">Spirochaeta smaragdinae</name>
    <dbReference type="NCBI Taxonomy" id="573413"/>
    <lineage>
        <taxon>Bacteria</taxon>
        <taxon>Pseudomonadati</taxon>
        <taxon>Spirochaetota</taxon>
        <taxon>Spirochaetia</taxon>
        <taxon>Spirochaetales</taxon>
        <taxon>Spirochaetaceae</taxon>
        <taxon>Sediminispirochaeta</taxon>
    </lineage>
</organism>
<sequence>MSRQRILVTDFTRGIVSPRMVPRIDQTKAVSELTGFVVLPDGGIRRREGTIYARRGLGVLPTDCEAVPAFTTFDKRITGTETLHLAWINDAPRQLNVQNMTNRTIQSVASESLEAGKPLLDSGKFNNDLESLYAQNIHLWTPGASHVLDLETWALAEKTSQEISTIYQARMIAVNRTWGTVYMSVAYIYLDFDSDGHLELIPDFYGFEHPRWIVAFGGDVYIGTDKSEWMLTSGYPYFTDDLGGLMMQKISGIGADLAVVFGSSIILAKDRRLVRIVYSSAGEFQSQSMAELIDNTDIIQIDVIEYGSHRYLVFIDRDRRLWCLTECQNTGVAAWQILAEHVGWVKSYGQDLYIAIERDGDWNVEVIPMDNLNYPGNRSQGLKDVLFERRVYGDCGGFLRIDHDPSTGYSVTGDRLPERQTMEVYLPEGQYIGQRDTDANGLLIGSAEEIATWAGYDGKPVYLYCYQSGKTFTSRVKTLPLEMGTAMGPGLGALRRINRVIVRVFESKALRARANTGRWETWESEDLFSGNVELPIDCAHSDLVQLEIEAIGDKPLHIHSIQIDATMGDE</sequence>
<dbReference type="KEGG" id="ssm:Spirs_2810"/>
<dbReference type="AlphaFoldDB" id="E1R228"/>
<dbReference type="RefSeq" id="WP_013255373.1">
    <property type="nucleotide sequence ID" value="NC_014364.1"/>
</dbReference>
<dbReference type="STRING" id="573413.Spirs_2810"/>
<dbReference type="HOGENOM" id="CLU_478083_0_0_12"/>
<name>E1R228_SEDSS</name>
<dbReference type="Proteomes" id="UP000002318">
    <property type="component" value="Chromosome"/>
</dbReference>
<proteinExistence type="predicted"/>
<accession>E1R228</accession>
<protein>
    <submittedName>
        <fullName evidence="1">Uncharacterized protein</fullName>
    </submittedName>
</protein>
<reference evidence="1 2" key="1">
    <citation type="journal article" date="2010" name="Stand. Genomic Sci.">
        <title>Complete genome sequence of Spirochaeta smaragdinae type strain (SEBR 4228).</title>
        <authorList>
            <person name="Mavromatis K."/>
            <person name="Yasawong M."/>
            <person name="Chertkov O."/>
            <person name="Lapidus A."/>
            <person name="Lucas S."/>
            <person name="Nolan M."/>
            <person name="Del Rio T.G."/>
            <person name="Tice H."/>
            <person name="Cheng J.F."/>
            <person name="Pitluck S."/>
            <person name="Liolios K."/>
            <person name="Ivanova N."/>
            <person name="Tapia R."/>
            <person name="Han C."/>
            <person name="Bruce D."/>
            <person name="Goodwin L."/>
            <person name="Pati A."/>
            <person name="Chen A."/>
            <person name="Palaniappan K."/>
            <person name="Land M."/>
            <person name="Hauser L."/>
            <person name="Chang Y.J."/>
            <person name="Jeffries C.D."/>
            <person name="Detter J.C."/>
            <person name="Rohde M."/>
            <person name="Brambilla E."/>
            <person name="Spring S."/>
            <person name="Goker M."/>
            <person name="Sikorski J."/>
            <person name="Woyke T."/>
            <person name="Bristow J."/>
            <person name="Eisen J.A."/>
            <person name="Markowitz V."/>
            <person name="Hugenholtz P."/>
            <person name="Klenk H.P."/>
            <person name="Kyrpides N.C."/>
        </authorList>
    </citation>
    <scope>NUCLEOTIDE SEQUENCE [LARGE SCALE GENOMIC DNA]</scope>
    <source>
        <strain evidence="2">DSM 11293 / JCM 15392 / SEBR 4228</strain>
    </source>
</reference>
<dbReference type="EMBL" id="CP002116">
    <property type="protein sequence ID" value="ADK81913.1"/>
    <property type="molecule type" value="Genomic_DNA"/>
</dbReference>